<evidence type="ECO:0000313" key="2">
    <source>
        <dbReference type="EMBL" id="PON58844.1"/>
    </source>
</evidence>
<feature type="region of interest" description="Disordered" evidence="1">
    <location>
        <begin position="1"/>
        <end position="104"/>
    </location>
</feature>
<evidence type="ECO:0000256" key="1">
    <source>
        <dbReference type="SAM" id="MobiDB-lite"/>
    </source>
</evidence>
<name>A0A2P5CCY2_PARAD</name>
<sequence>MQQNNKALMKLSIDQNQPEIPIWDQSIRKPTKSNATPSKPQARAFSWSSSSSPIPPWRKPQRSSAATPKSSRSASSPSPFASFRSPSPSPSSSAPSSQTHLPEP</sequence>
<accession>A0A2P5CCY2</accession>
<comment type="caution">
    <text evidence="2">The sequence shown here is derived from an EMBL/GenBank/DDBJ whole genome shotgun (WGS) entry which is preliminary data.</text>
</comment>
<feature type="compositionally biased region" description="Low complexity" evidence="1">
    <location>
        <begin position="63"/>
        <end position="97"/>
    </location>
</feature>
<organism evidence="2 3">
    <name type="scientific">Parasponia andersonii</name>
    <name type="common">Sponia andersonii</name>
    <dbReference type="NCBI Taxonomy" id="3476"/>
    <lineage>
        <taxon>Eukaryota</taxon>
        <taxon>Viridiplantae</taxon>
        <taxon>Streptophyta</taxon>
        <taxon>Embryophyta</taxon>
        <taxon>Tracheophyta</taxon>
        <taxon>Spermatophyta</taxon>
        <taxon>Magnoliopsida</taxon>
        <taxon>eudicotyledons</taxon>
        <taxon>Gunneridae</taxon>
        <taxon>Pentapetalae</taxon>
        <taxon>rosids</taxon>
        <taxon>fabids</taxon>
        <taxon>Rosales</taxon>
        <taxon>Cannabaceae</taxon>
        <taxon>Parasponia</taxon>
    </lineage>
</organism>
<proteinExistence type="predicted"/>
<dbReference type="AlphaFoldDB" id="A0A2P5CCY2"/>
<gene>
    <name evidence="2" type="ORF">PanWU01x14_163590</name>
</gene>
<dbReference type="Proteomes" id="UP000237105">
    <property type="component" value="Unassembled WGS sequence"/>
</dbReference>
<evidence type="ECO:0000313" key="3">
    <source>
        <dbReference type="Proteomes" id="UP000237105"/>
    </source>
</evidence>
<reference evidence="3" key="1">
    <citation type="submission" date="2016-06" db="EMBL/GenBank/DDBJ databases">
        <title>Parallel loss of symbiosis genes in relatives of nitrogen-fixing non-legume Parasponia.</title>
        <authorList>
            <person name="Van Velzen R."/>
            <person name="Holmer R."/>
            <person name="Bu F."/>
            <person name="Rutten L."/>
            <person name="Van Zeijl A."/>
            <person name="Liu W."/>
            <person name="Santuari L."/>
            <person name="Cao Q."/>
            <person name="Sharma T."/>
            <person name="Shen D."/>
            <person name="Roswanjaya Y."/>
            <person name="Wardhani T."/>
            <person name="Kalhor M.S."/>
            <person name="Jansen J."/>
            <person name="Van den Hoogen J."/>
            <person name="Gungor B."/>
            <person name="Hartog M."/>
            <person name="Hontelez J."/>
            <person name="Verver J."/>
            <person name="Yang W.-C."/>
            <person name="Schijlen E."/>
            <person name="Repin R."/>
            <person name="Schilthuizen M."/>
            <person name="Schranz E."/>
            <person name="Heidstra R."/>
            <person name="Miyata K."/>
            <person name="Fedorova E."/>
            <person name="Kohlen W."/>
            <person name="Bisseling T."/>
            <person name="Smit S."/>
            <person name="Geurts R."/>
        </authorList>
    </citation>
    <scope>NUCLEOTIDE SEQUENCE [LARGE SCALE GENOMIC DNA]</scope>
    <source>
        <strain evidence="3">cv. WU1-14</strain>
    </source>
</reference>
<protein>
    <submittedName>
        <fullName evidence="2">Uncharacterized protein</fullName>
    </submittedName>
</protein>
<keyword evidence="3" id="KW-1185">Reference proteome</keyword>
<dbReference type="EMBL" id="JXTB01000145">
    <property type="protein sequence ID" value="PON58844.1"/>
    <property type="molecule type" value="Genomic_DNA"/>
</dbReference>
<dbReference type="OrthoDB" id="10427820at2759"/>